<dbReference type="PANTHER" id="PTHR48228">
    <property type="entry name" value="SUCCINYL-COA--D-CITRAMALATE COA-TRANSFERASE"/>
    <property type="match status" value="1"/>
</dbReference>
<dbReference type="InterPro" id="IPR050509">
    <property type="entry name" value="CoA-transferase_III"/>
</dbReference>
<dbReference type="Pfam" id="PF02515">
    <property type="entry name" value="CoA_transf_3"/>
    <property type="match status" value="1"/>
</dbReference>
<dbReference type="InterPro" id="IPR003673">
    <property type="entry name" value="CoA-Trfase_fam_III"/>
</dbReference>
<protein>
    <submittedName>
        <fullName evidence="1">Carnitine dehydratase</fullName>
    </submittedName>
</protein>
<dbReference type="Gene3D" id="3.30.1540.10">
    <property type="entry name" value="formyl-coa transferase, domain 3"/>
    <property type="match status" value="1"/>
</dbReference>
<dbReference type="InterPro" id="IPR044855">
    <property type="entry name" value="CoA-Trfase_III_dom3_sf"/>
</dbReference>
<proteinExistence type="predicted"/>
<sequence length="496" mass="54129">MTKNTLKNKLTSVVTEQPATSEEFNLHDQLRELLQEIGLSPEDSGGSITFKGADPIVPSTIRLGAGSSLALVAKSVAAAKLWRMRGGDGQDIHIDLRKSIRRLSPSYEGKWETVNGYKSDTPDPNLLKLISFFKTKDGRSVIPANIYPKLRSAMLELLDATDAPESIAKAIAKWNGADLEKAGAAKGIVMGMVRTLEEFMQEEAFEELVNKPLIEIEKIGESDPEPLHPNAASPLEGVRALGLGHVIAGSGMARALALHGADCLNVWRPNEFEHDSIYATANVGLRSARLDYKSEEGNKKLKERLKETDVFYANRRIALLEETGLTPQECAEIRPGIIHCSISAHGQTGPWADRPGFDQVAGAVTGMMTFEGTKDDPQIPSIFVVNDYIVSWLAATGVMAALARRATEGGSYRVHVSLSRASLWLLSLGIFDKKYAHNIAGSSENHQNLAPDLFFADTPLGKYQGVTDQVHMSKTPGSYRHVLVPRGSGQLEWYSK</sequence>
<reference evidence="1 2" key="1">
    <citation type="submission" date="2019-08" db="EMBL/GenBank/DDBJ databases">
        <title>Bacillus genomes from the desert of Cuatro Cienegas, Coahuila.</title>
        <authorList>
            <person name="Olmedo-Alvarez G."/>
        </authorList>
    </citation>
    <scope>NUCLEOTIDE SEQUENCE [LARGE SCALE GENOMIC DNA]</scope>
    <source>
        <strain evidence="1 2">CH108_3D</strain>
    </source>
</reference>
<dbReference type="PANTHER" id="PTHR48228:SF4">
    <property type="entry name" value="BLR3030 PROTEIN"/>
    <property type="match status" value="1"/>
</dbReference>
<dbReference type="RefSeq" id="WP_148985782.1">
    <property type="nucleotide sequence ID" value="NZ_JBNILK010000005.1"/>
</dbReference>
<dbReference type="AlphaFoldDB" id="A0A5D4RNK0"/>
<gene>
    <name evidence="1" type="ORF">FZC83_16965</name>
</gene>
<dbReference type="Proteomes" id="UP000322997">
    <property type="component" value="Unassembled WGS sequence"/>
</dbReference>
<evidence type="ECO:0000313" key="1">
    <source>
        <dbReference type="EMBL" id="TYS52520.1"/>
    </source>
</evidence>
<name>A0A5D4RNK0_9BACI</name>
<evidence type="ECO:0000313" key="2">
    <source>
        <dbReference type="Proteomes" id="UP000322997"/>
    </source>
</evidence>
<organism evidence="1 2">
    <name type="scientific">Rossellomorea marisflavi</name>
    <dbReference type="NCBI Taxonomy" id="189381"/>
    <lineage>
        <taxon>Bacteria</taxon>
        <taxon>Bacillati</taxon>
        <taxon>Bacillota</taxon>
        <taxon>Bacilli</taxon>
        <taxon>Bacillales</taxon>
        <taxon>Bacillaceae</taxon>
        <taxon>Rossellomorea</taxon>
    </lineage>
</organism>
<comment type="caution">
    <text evidence="1">The sequence shown here is derived from an EMBL/GenBank/DDBJ whole genome shotgun (WGS) entry which is preliminary data.</text>
</comment>
<dbReference type="Gene3D" id="3.40.50.10540">
    <property type="entry name" value="Crotonobetainyl-coa:carnitine coa-transferase, domain 1"/>
    <property type="match status" value="2"/>
</dbReference>
<dbReference type="EMBL" id="VTEQ01000005">
    <property type="protein sequence ID" value="TYS52520.1"/>
    <property type="molecule type" value="Genomic_DNA"/>
</dbReference>
<accession>A0A5D4RNK0</accession>
<dbReference type="GO" id="GO:0003824">
    <property type="term" value="F:catalytic activity"/>
    <property type="evidence" value="ECO:0007669"/>
    <property type="project" value="InterPro"/>
</dbReference>
<dbReference type="InterPro" id="IPR023606">
    <property type="entry name" value="CoA-Trfase_III_dom_1_sf"/>
</dbReference>
<dbReference type="SUPFAM" id="SSF89796">
    <property type="entry name" value="CoA-transferase family III (CaiB/BaiF)"/>
    <property type="match status" value="2"/>
</dbReference>